<dbReference type="Pfam" id="PF08245">
    <property type="entry name" value="Mur_ligase_M"/>
    <property type="match status" value="1"/>
</dbReference>
<feature type="domain" description="Mur ligase central" evidence="1">
    <location>
        <begin position="54"/>
        <end position="192"/>
    </location>
</feature>
<evidence type="ECO:0000313" key="3">
    <source>
        <dbReference type="EMBL" id="AHF25146.1"/>
    </source>
</evidence>
<dbReference type="PANTHER" id="PTHR23135">
    <property type="entry name" value="MUR LIGASE FAMILY MEMBER"/>
    <property type="match status" value="1"/>
</dbReference>
<reference evidence="3" key="1">
    <citation type="journal article" date="2013" name="PLoS ONE">
        <title>Metagenomic insights into the carbohydrate-active enzymes carried by the microorganisms adhering to solid digesta in the rumen of cows.</title>
        <authorList>
            <person name="Wang L."/>
            <person name="Hatem A."/>
            <person name="Catalyurek U.V."/>
            <person name="Morrison M."/>
            <person name="Yu Z."/>
        </authorList>
    </citation>
    <scope>NUCLEOTIDE SEQUENCE</scope>
</reference>
<evidence type="ECO:0000259" key="2">
    <source>
        <dbReference type="Pfam" id="PF08353"/>
    </source>
</evidence>
<dbReference type="Gene3D" id="3.40.1190.10">
    <property type="entry name" value="Mur-like, catalytic domain"/>
    <property type="match status" value="1"/>
</dbReference>
<feature type="domain" description="Lipid II isoglutaminyl synthase (glutamine-hydrolyzing) subunit MurT C-terminal" evidence="2">
    <location>
        <begin position="327"/>
        <end position="433"/>
    </location>
</feature>
<dbReference type="PANTHER" id="PTHR23135:SF7">
    <property type="entry name" value="LIPID II ISOGLUTAMINYL SYNTHASE (GLUTAMINE-HYDROLYZING) SUBUNIT MURT"/>
    <property type="match status" value="1"/>
</dbReference>
<dbReference type="Pfam" id="PF08353">
    <property type="entry name" value="MurT_C"/>
    <property type="match status" value="1"/>
</dbReference>
<dbReference type="SUPFAM" id="SSF53623">
    <property type="entry name" value="MurD-like peptide ligases, catalytic domain"/>
    <property type="match status" value="1"/>
</dbReference>
<dbReference type="InterPro" id="IPR013564">
    <property type="entry name" value="MurT_C"/>
</dbReference>
<dbReference type="GO" id="GO:0016881">
    <property type="term" value="F:acid-amino acid ligase activity"/>
    <property type="evidence" value="ECO:0007669"/>
    <property type="project" value="InterPro"/>
</dbReference>
<dbReference type="AlphaFoldDB" id="W0FJS0"/>
<dbReference type="EMBL" id="KC246821">
    <property type="protein sequence ID" value="AHF25146.1"/>
    <property type="molecule type" value="Genomic_DNA"/>
</dbReference>
<protein>
    <submittedName>
        <fullName evidence="3">UDP-N-acetylmuramyl tripeptide synthase</fullName>
    </submittedName>
</protein>
<accession>W0FJS0</accession>
<evidence type="ECO:0000259" key="1">
    <source>
        <dbReference type="Pfam" id="PF08245"/>
    </source>
</evidence>
<organism evidence="3">
    <name type="scientific">uncultured bacterium Contig1772</name>
    <dbReference type="NCBI Taxonomy" id="1393512"/>
    <lineage>
        <taxon>Bacteria</taxon>
        <taxon>environmental samples</taxon>
    </lineage>
</organism>
<dbReference type="InterPro" id="IPR036565">
    <property type="entry name" value="Mur-like_cat_sf"/>
</dbReference>
<name>W0FJS0_9BACT</name>
<dbReference type="GO" id="GO:0005524">
    <property type="term" value="F:ATP binding"/>
    <property type="evidence" value="ECO:0007669"/>
    <property type="project" value="InterPro"/>
</dbReference>
<sequence>MSVRKTVAIAVCKATYKVMRAMGRTARALPGKLAFTIDRDIIRELSEGHKTIVITGTNGKTTTTHMVQQAIIDTYGGAAYDPSSTNLEQGIATTLCLDSTLSGKRRSDWAVIESDEGATKIMLPAMKPQVMVVTNLYRDQVDRYPTWTTARDYIIEAIKSSPDTVLVLDADCQVTASIADAVPNQVIWFGMECDPYDEGIADFDEEVACIKCGQPLSFSHRTFAHLGNFTCPACGYAHHRADIAVTAVADKQEKSCTLTVRAHGKEHVLPVNVRAGYDIYNAVAAFAGLLTLGVPEDRAAEALGHFTHAAHRFEIFDVDGTQTRLLLMKNTAGCNQLINMLASEEQLPETLVCMLGNEIMDGLSTEWIQGVRWEKLITPETDIIVGGPCHDDMRARLLRAGANEERMRTQPDYAALVREIAAMGKPVTVIANCSTIEALRLELVKKYEPIDYWAE</sequence>
<proteinExistence type="predicted"/>
<dbReference type="InterPro" id="IPR013221">
    <property type="entry name" value="Mur_ligase_cen"/>
</dbReference>